<proteinExistence type="predicted"/>
<reference evidence="1 2" key="1">
    <citation type="journal article" date="2019" name="Int. J. Syst. Evol. Microbiol.">
        <title>The Global Catalogue of Microorganisms (GCM) 10K type strain sequencing project: providing services to taxonomists for standard genome sequencing and annotation.</title>
        <authorList>
            <consortium name="The Broad Institute Genomics Platform"/>
            <consortium name="The Broad Institute Genome Sequencing Center for Infectious Disease"/>
            <person name="Wu L."/>
            <person name="Ma J."/>
        </authorList>
    </citation>
    <scope>NUCLEOTIDE SEQUENCE [LARGE SCALE GENOMIC DNA]</scope>
    <source>
        <strain evidence="1 2">JCM 16327</strain>
    </source>
</reference>
<evidence type="ECO:0000313" key="1">
    <source>
        <dbReference type="EMBL" id="GAA0647687.1"/>
    </source>
</evidence>
<comment type="caution">
    <text evidence="1">The sequence shown here is derived from an EMBL/GenBank/DDBJ whole genome shotgun (WGS) entry which is preliminary data.</text>
</comment>
<accession>A0AAV3SZD1</accession>
<dbReference type="Proteomes" id="UP001500194">
    <property type="component" value="Unassembled WGS sequence"/>
</dbReference>
<dbReference type="AlphaFoldDB" id="A0AAV3SZD1"/>
<dbReference type="Pfam" id="PF24366">
    <property type="entry name" value="DUF7522"/>
    <property type="match status" value="1"/>
</dbReference>
<name>A0AAV3SZD1_9EURY</name>
<organism evidence="1 2">
    <name type="scientific">Salarchaeum japonicum</name>
    <dbReference type="NCBI Taxonomy" id="555573"/>
    <lineage>
        <taxon>Archaea</taxon>
        <taxon>Methanobacteriati</taxon>
        <taxon>Methanobacteriota</taxon>
        <taxon>Stenosarchaea group</taxon>
        <taxon>Halobacteria</taxon>
        <taxon>Halobacteriales</taxon>
        <taxon>Halobacteriaceae</taxon>
    </lineage>
</organism>
<evidence type="ECO:0000313" key="2">
    <source>
        <dbReference type="Proteomes" id="UP001500194"/>
    </source>
</evidence>
<gene>
    <name evidence="1" type="ORF">GCM10009019_07680</name>
</gene>
<dbReference type="EMBL" id="BAAADU010000002">
    <property type="protein sequence ID" value="GAA0647687.1"/>
    <property type="molecule type" value="Genomic_DNA"/>
</dbReference>
<sequence>MNQEATAAFVAAVEDAYPDAFRTVIHYELVDGRLDHETLQVREDVRERYSDAERERAAAALVEDAAFEATDSTWHEHLPNDGPLHFSIRVFGSVSLIHCARGPDGGGFVASVDTRVSPFVQRLVEKLDEAGE</sequence>
<protein>
    <submittedName>
        <fullName evidence="1">Uncharacterized protein</fullName>
    </submittedName>
</protein>
<dbReference type="RefSeq" id="WP_227261525.1">
    <property type="nucleotide sequence ID" value="NZ_BAAADU010000002.1"/>
</dbReference>
<keyword evidence="2" id="KW-1185">Reference proteome</keyword>
<dbReference type="InterPro" id="IPR055944">
    <property type="entry name" value="DUF7522"/>
</dbReference>
<dbReference type="GeneID" id="68572111"/>